<dbReference type="GeneID" id="57433360"/>
<reference evidence="1 2" key="1">
    <citation type="submission" date="2018-08" db="EMBL/GenBank/DDBJ databases">
        <title>A genome reference for cultivated species of the human gut microbiota.</title>
        <authorList>
            <person name="Zou Y."/>
            <person name="Xue W."/>
            <person name="Luo G."/>
        </authorList>
    </citation>
    <scope>NUCLEOTIDE SEQUENCE [LARGE SCALE GENOMIC DNA]</scope>
    <source>
        <strain evidence="1 2">AM32-6</strain>
    </source>
</reference>
<evidence type="ECO:0008006" key="3">
    <source>
        <dbReference type="Google" id="ProtNLM"/>
    </source>
</evidence>
<dbReference type="Proteomes" id="UP000284472">
    <property type="component" value="Unassembled WGS sequence"/>
</dbReference>
<comment type="caution">
    <text evidence="1">The sequence shown here is derived from an EMBL/GenBank/DDBJ whole genome shotgun (WGS) entry which is preliminary data.</text>
</comment>
<proteinExistence type="predicted"/>
<evidence type="ECO:0000313" key="2">
    <source>
        <dbReference type="Proteomes" id="UP000284472"/>
    </source>
</evidence>
<accession>A0A414DFN2</accession>
<dbReference type="AlphaFoldDB" id="A0A414DFN2"/>
<organism evidence="1 2">
    <name type="scientific">Mediterraneibacter gnavus</name>
    <name type="common">Ruminococcus gnavus</name>
    <dbReference type="NCBI Taxonomy" id="33038"/>
    <lineage>
        <taxon>Bacteria</taxon>
        <taxon>Bacillati</taxon>
        <taxon>Bacillota</taxon>
        <taxon>Clostridia</taxon>
        <taxon>Lachnospirales</taxon>
        <taxon>Lachnospiraceae</taxon>
        <taxon>Mediterraneibacter</taxon>
    </lineage>
</organism>
<protein>
    <recommendedName>
        <fullName evidence="3">IraD/Gp25-like domain-containing protein</fullName>
    </recommendedName>
</protein>
<name>A0A414DFN2_MEDGN</name>
<dbReference type="RefSeq" id="WP_004840229.1">
    <property type="nucleotide sequence ID" value="NZ_CP111084.1"/>
</dbReference>
<sequence length="103" mass="11398">MAKRLIKSINIMSVSGDTQGIERIDSQIKALILSMVGTIPGSRGFGLEREFISRPPQEALNLLAIELEEKLEEYIPEVTVANVEGKVNGDGSIEPTIYIERRN</sequence>
<gene>
    <name evidence="1" type="ORF">DW812_01380</name>
</gene>
<dbReference type="EMBL" id="QSIR01000001">
    <property type="protein sequence ID" value="RHD09430.1"/>
    <property type="molecule type" value="Genomic_DNA"/>
</dbReference>
<evidence type="ECO:0000313" key="1">
    <source>
        <dbReference type="EMBL" id="RHD09430.1"/>
    </source>
</evidence>